<organism evidence="5 6">
    <name type="scientific">Hyaloscypha bicolor E</name>
    <dbReference type="NCBI Taxonomy" id="1095630"/>
    <lineage>
        <taxon>Eukaryota</taxon>
        <taxon>Fungi</taxon>
        <taxon>Dikarya</taxon>
        <taxon>Ascomycota</taxon>
        <taxon>Pezizomycotina</taxon>
        <taxon>Leotiomycetes</taxon>
        <taxon>Helotiales</taxon>
        <taxon>Hyaloscyphaceae</taxon>
        <taxon>Hyaloscypha</taxon>
        <taxon>Hyaloscypha bicolor</taxon>
    </lineage>
</organism>
<evidence type="ECO:0000256" key="2">
    <source>
        <dbReference type="ARBA" id="ARBA00023043"/>
    </source>
</evidence>
<evidence type="ECO:0000256" key="1">
    <source>
        <dbReference type="ARBA" id="ARBA00022737"/>
    </source>
</evidence>
<keyword evidence="4" id="KW-0175">Coiled coil</keyword>
<sequence length="688" mass="76435">MAEVLAVVASGISIAQIAGELLSCILKLRTLCRALRDKPGELEGTLDELEVLGKIFCQLGAFETDNSQPGHSALQAGLTQCRKTATKLQALATAGSRPQERNKSQILSRVKAVMKIEEVKDLKTELDAAKAQLEAAKLSLQLAMTCYSLILQCCSGWKGLGRWKTGLDNKNGAHTHLMNRLLHLGLDPSEIDVPEVEFPTEISPMPSGKLGLHADPFFVNWISEGLKVSPGFAGSSPLQEAILVGSSETVKVILENSQVTEDENILRQSSLHLAVWRPQHLALLLHAGFDVNAWDWNGRTPLMYAATTGMTEVAITLIRAGADIWVKDNLYSKHTWLPYAIVSTHWQLVLGVIDVVRQLPRFSKDSVQVLLDSTIGWWAMDILAPKDSAYFATLLEWGADPEFRFTAKLPGYKVPDCTLLHCITNARDFDTLLRSGFKSFNHANGKGGHALMTQLEVGNPELIQKSITAGCQVDHQDFRGRTALHVCAEIIRATILSIDPRDCALRFQILGCTEALLLNGADPFLGDCCLCACSESGCSPAQILLKDFHHKSVDTAHRSYPLTMHSWVNQWLQLLKGAETDFEHSRRFFHEAIRLSKFEQLELTHTCCRFVDHGDRLWIDVDEEDVEGIRDEERELIDLLESSMSAVQSCSISELESLWRKEMDKLMELQGNNFVCAGNPLINLSHYM</sequence>
<dbReference type="InterPro" id="IPR050745">
    <property type="entry name" value="Multifunctional_regulatory"/>
</dbReference>
<evidence type="ECO:0000256" key="3">
    <source>
        <dbReference type="PROSITE-ProRule" id="PRU00023"/>
    </source>
</evidence>
<dbReference type="OrthoDB" id="3200163at2759"/>
<dbReference type="STRING" id="1095630.A0A2J6TN80"/>
<protein>
    <submittedName>
        <fullName evidence="5">Ankyrin</fullName>
    </submittedName>
</protein>
<dbReference type="EMBL" id="KZ613754">
    <property type="protein sequence ID" value="PMD64475.1"/>
    <property type="molecule type" value="Genomic_DNA"/>
</dbReference>
<dbReference type="Gene3D" id="1.25.40.20">
    <property type="entry name" value="Ankyrin repeat-containing domain"/>
    <property type="match status" value="2"/>
</dbReference>
<name>A0A2J6TN80_9HELO</name>
<accession>A0A2J6TN80</accession>
<dbReference type="PROSITE" id="PS50297">
    <property type="entry name" value="ANK_REP_REGION"/>
    <property type="match status" value="1"/>
</dbReference>
<dbReference type="Proteomes" id="UP000235371">
    <property type="component" value="Unassembled WGS sequence"/>
</dbReference>
<dbReference type="GO" id="GO:0005634">
    <property type="term" value="C:nucleus"/>
    <property type="evidence" value="ECO:0007669"/>
    <property type="project" value="TreeGrafter"/>
</dbReference>
<dbReference type="SMART" id="SM00248">
    <property type="entry name" value="ANK"/>
    <property type="match status" value="4"/>
</dbReference>
<dbReference type="PANTHER" id="PTHR24189:SF71">
    <property type="entry name" value="ANKYRIN REPEAT DOMAIN 39"/>
    <property type="match status" value="1"/>
</dbReference>
<dbReference type="AlphaFoldDB" id="A0A2J6TN80"/>
<keyword evidence="2 3" id="KW-0040">ANK repeat</keyword>
<feature type="repeat" description="ANK" evidence="3">
    <location>
        <begin position="297"/>
        <end position="329"/>
    </location>
</feature>
<dbReference type="GO" id="GO:0005737">
    <property type="term" value="C:cytoplasm"/>
    <property type="evidence" value="ECO:0007669"/>
    <property type="project" value="TreeGrafter"/>
</dbReference>
<evidence type="ECO:0000313" key="5">
    <source>
        <dbReference type="EMBL" id="PMD64475.1"/>
    </source>
</evidence>
<dbReference type="RefSeq" id="XP_024741379.1">
    <property type="nucleotide sequence ID" value="XM_024882586.1"/>
</dbReference>
<keyword evidence="6" id="KW-1185">Reference proteome</keyword>
<dbReference type="InParanoid" id="A0A2J6TN80"/>
<evidence type="ECO:0000256" key="4">
    <source>
        <dbReference type="SAM" id="Coils"/>
    </source>
</evidence>
<dbReference type="SUPFAM" id="SSF48403">
    <property type="entry name" value="Ankyrin repeat"/>
    <property type="match status" value="1"/>
</dbReference>
<evidence type="ECO:0000313" key="6">
    <source>
        <dbReference type="Proteomes" id="UP000235371"/>
    </source>
</evidence>
<dbReference type="InterPro" id="IPR002110">
    <property type="entry name" value="Ankyrin_rpt"/>
</dbReference>
<proteinExistence type="predicted"/>
<reference evidence="5 6" key="1">
    <citation type="submission" date="2016-04" db="EMBL/GenBank/DDBJ databases">
        <title>A degradative enzymes factory behind the ericoid mycorrhizal symbiosis.</title>
        <authorList>
            <consortium name="DOE Joint Genome Institute"/>
            <person name="Martino E."/>
            <person name="Morin E."/>
            <person name="Grelet G."/>
            <person name="Kuo A."/>
            <person name="Kohler A."/>
            <person name="Daghino S."/>
            <person name="Barry K."/>
            <person name="Choi C."/>
            <person name="Cichocki N."/>
            <person name="Clum A."/>
            <person name="Copeland A."/>
            <person name="Hainaut M."/>
            <person name="Haridas S."/>
            <person name="Labutti K."/>
            <person name="Lindquist E."/>
            <person name="Lipzen A."/>
            <person name="Khouja H.-R."/>
            <person name="Murat C."/>
            <person name="Ohm R."/>
            <person name="Olson A."/>
            <person name="Spatafora J."/>
            <person name="Veneault-Fourrey C."/>
            <person name="Henrissat B."/>
            <person name="Grigoriev I."/>
            <person name="Martin F."/>
            <person name="Perotto S."/>
        </authorList>
    </citation>
    <scope>NUCLEOTIDE SEQUENCE [LARGE SCALE GENOMIC DNA]</scope>
    <source>
        <strain evidence="5 6">E</strain>
    </source>
</reference>
<dbReference type="InterPro" id="IPR036770">
    <property type="entry name" value="Ankyrin_rpt-contain_sf"/>
</dbReference>
<gene>
    <name evidence="5" type="ORF">K444DRAFT_625928</name>
</gene>
<keyword evidence="1" id="KW-0677">Repeat</keyword>
<feature type="coiled-coil region" evidence="4">
    <location>
        <begin position="112"/>
        <end position="139"/>
    </location>
</feature>
<dbReference type="Pfam" id="PF12796">
    <property type="entry name" value="Ank_2"/>
    <property type="match status" value="1"/>
</dbReference>
<dbReference type="GeneID" id="36590663"/>
<dbReference type="PANTHER" id="PTHR24189">
    <property type="entry name" value="MYOTROPHIN"/>
    <property type="match status" value="1"/>
</dbReference>
<dbReference type="PROSITE" id="PS50088">
    <property type="entry name" value="ANK_REPEAT"/>
    <property type="match status" value="1"/>
</dbReference>